<accession>A0ABP7NEZ6</accession>
<reference evidence="3" key="1">
    <citation type="journal article" date="2019" name="Int. J. Syst. Evol. Microbiol.">
        <title>The Global Catalogue of Microorganisms (GCM) 10K type strain sequencing project: providing services to taxonomists for standard genome sequencing and annotation.</title>
        <authorList>
            <consortium name="The Broad Institute Genomics Platform"/>
            <consortium name="The Broad Institute Genome Sequencing Center for Infectious Disease"/>
            <person name="Wu L."/>
            <person name="Ma J."/>
        </authorList>
    </citation>
    <scope>NUCLEOTIDE SEQUENCE [LARGE SCALE GENOMIC DNA]</scope>
    <source>
        <strain evidence="3">JCM 17551</strain>
    </source>
</reference>
<dbReference type="RefSeq" id="WP_344800867.1">
    <property type="nucleotide sequence ID" value="NZ_BAABBN010000017.1"/>
</dbReference>
<evidence type="ECO:0000256" key="1">
    <source>
        <dbReference type="SAM" id="SignalP"/>
    </source>
</evidence>
<keyword evidence="3" id="KW-1185">Reference proteome</keyword>
<keyword evidence="1" id="KW-0732">Signal</keyword>
<feature type="chain" id="PRO_5045117044" description="Lipoprotein" evidence="1">
    <location>
        <begin position="20"/>
        <end position="141"/>
    </location>
</feature>
<evidence type="ECO:0000313" key="2">
    <source>
        <dbReference type="EMBL" id="GAA3943735.1"/>
    </source>
</evidence>
<protein>
    <recommendedName>
        <fullName evidence="4">Lipoprotein</fullName>
    </recommendedName>
</protein>
<proteinExistence type="predicted"/>
<gene>
    <name evidence="2" type="ORF">GCM10022277_44420</name>
</gene>
<dbReference type="EMBL" id="BAABBN010000017">
    <property type="protein sequence ID" value="GAA3943735.1"/>
    <property type="molecule type" value="Genomic_DNA"/>
</dbReference>
<evidence type="ECO:0008006" key="4">
    <source>
        <dbReference type="Google" id="ProtNLM"/>
    </source>
</evidence>
<dbReference type="PROSITE" id="PS51257">
    <property type="entry name" value="PROKAR_LIPOPROTEIN"/>
    <property type="match status" value="1"/>
</dbReference>
<comment type="caution">
    <text evidence="2">The sequence shown here is derived from an EMBL/GenBank/DDBJ whole genome shotgun (WGS) entry which is preliminary data.</text>
</comment>
<sequence length="141" mass="15879">MMKLTLLIFVLILSGCSNDFNTICTYYDELSKHPSIDSLSPKERYNLISKKVDDLDDSNAKAIWSVLGTAAADEQYEIFQRAAVETDGGSDWECPTMEALMSISIKNKTADSNLKEELDHLNVTTMENADFSYRKRTVPIL</sequence>
<evidence type="ECO:0000313" key="3">
    <source>
        <dbReference type="Proteomes" id="UP001501565"/>
    </source>
</evidence>
<organism evidence="2 3">
    <name type="scientific">Litoribacillus peritrichatus</name>
    <dbReference type="NCBI Taxonomy" id="718191"/>
    <lineage>
        <taxon>Bacteria</taxon>
        <taxon>Pseudomonadati</taxon>
        <taxon>Pseudomonadota</taxon>
        <taxon>Gammaproteobacteria</taxon>
        <taxon>Oceanospirillales</taxon>
        <taxon>Oceanospirillaceae</taxon>
        <taxon>Litoribacillus</taxon>
    </lineage>
</organism>
<name>A0ABP7NEZ6_9GAMM</name>
<feature type="signal peptide" evidence="1">
    <location>
        <begin position="1"/>
        <end position="19"/>
    </location>
</feature>
<dbReference type="Proteomes" id="UP001501565">
    <property type="component" value="Unassembled WGS sequence"/>
</dbReference>